<accession>A0A066YGZ4</accession>
<proteinExistence type="predicted"/>
<name>A0A066YGZ4_9ACTN</name>
<gene>
    <name evidence="2" type="ORF">KCH_75280</name>
</gene>
<sequence>MAVRMFGLPREQGRHLVRPGPGPPSRRPVSSAARHSPRWGVRIPMPTSTRLASTANPRTVPVAGC</sequence>
<protein>
    <submittedName>
        <fullName evidence="2">Uncharacterized protein</fullName>
    </submittedName>
</protein>
<evidence type="ECO:0000313" key="3">
    <source>
        <dbReference type="Proteomes" id="UP000027178"/>
    </source>
</evidence>
<organism evidence="2 3">
    <name type="scientific">Kitasatospora cheerisanensis KCTC 2395</name>
    <dbReference type="NCBI Taxonomy" id="1348663"/>
    <lineage>
        <taxon>Bacteria</taxon>
        <taxon>Bacillati</taxon>
        <taxon>Actinomycetota</taxon>
        <taxon>Actinomycetes</taxon>
        <taxon>Kitasatosporales</taxon>
        <taxon>Streptomycetaceae</taxon>
        <taxon>Kitasatospora</taxon>
    </lineage>
</organism>
<evidence type="ECO:0000256" key="1">
    <source>
        <dbReference type="SAM" id="MobiDB-lite"/>
    </source>
</evidence>
<comment type="caution">
    <text evidence="2">The sequence shown here is derived from an EMBL/GenBank/DDBJ whole genome shotgun (WGS) entry which is preliminary data.</text>
</comment>
<dbReference type="HOGENOM" id="CLU_2844042_0_0_11"/>
<reference evidence="2 3" key="1">
    <citation type="submission" date="2014-05" db="EMBL/GenBank/DDBJ databases">
        <title>Draft Genome Sequence of Kitasatospora cheerisanensis KCTC 2395.</title>
        <authorList>
            <person name="Nam D.H."/>
        </authorList>
    </citation>
    <scope>NUCLEOTIDE SEQUENCE [LARGE SCALE GENOMIC DNA]</scope>
    <source>
        <strain evidence="2 3">KCTC 2395</strain>
    </source>
</reference>
<dbReference type="AlphaFoldDB" id="A0A066YGZ4"/>
<evidence type="ECO:0000313" key="2">
    <source>
        <dbReference type="EMBL" id="KDN80748.1"/>
    </source>
</evidence>
<feature type="region of interest" description="Disordered" evidence="1">
    <location>
        <begin position="1"/>
        <end position="44"/>
    </location>
</feature>
<dbReference type="Proteomes" id="UP000027178">
    <property type="component" value="Unassembled WGS sequence"/>
</dbReference>
<dbReference type="EMBL" id="JNBY01000162">
    <property type="protein sequence ID" value="KDN80748.1"/>
    <property type="molecule type" value="Genomic_DNA"/>
</dbReference>
<keyword evidence="3" id="KW-1185">Reference proteome</keyword>